<proteinExistence type="predicted"/>
<evidence type="ECO:0000313" key="2">
    <source>
        <dbReference type="EMBL" id="RCW27568.1"/>
    </source>
</evidence>
<dbReference type="EMBL" id="QPIX01000002">
    <property type="protein sequence ID" value="RCW27568.1"/>
    <property type="molecule type" value="Genomic_DNA"/>
</dbReference>
<keyword evidence="3" id="KW-1185">Reference proteome</keyword>
<name>A0A6I7HP80_9HYPH</name>
<evidence type="ECO:0000313" key="3">
    <source>
        <dbReference type="Proteomes" id="UP000252582"/>
    </source>
</evidence>
<feature type="transmembrane region" description="Helical" evidence="1">
    <location>
        <begin position="44"/>
        <end position="61"/>
    </location>
</feature>
<keyword evidence="1" id="KW-0472">Membrane</keyword>
<protein>
    <submittedName>
        <fullName evidence="2">Uncharacterized protein</fullName>
    </submittedName>
</protein>
<reference evidence="2 3" key="1">
    <citation type="submission" date="2018-07" db="EMBL/GenBank/DDBJ databases">
        <title>Genomic Encyclopedia of Type Strains, Phase IV (KMG-IV): sequencing the most valuable type-strain genomes for metagenomic binning, comparative biology and taxonomic classification.</title>
        <authorList>
            <person name="Goeker M."/>
        </authorList>
    </citation>
    <scope>NUCLEOTIDE SEQUENCE [LARGE SCALE GENOMIC DNA]</scope>
    <source>
        <strain evidence="2 3">DSM 25528</strain>
    </source>
</reference>
<accession>A0A6I7HP80</accession>
<keyword evidence="1" id="KW-0812">Transmembrane</keyword>
<comment type="caution">
    <text evidence="2">The sequence shown here is derived from an EMBL/GenBank/DDBJ whole genome shotgun (WGS) entry which is preliminary data.</text>
</comment>
<keyword evidence="1" id="KW-1133">Transmembrane helix</keyword>
<gene>
    <name evidence="2" type="ORF">DFR48_10251</name>
</gene>
<sequence length="87" mass="9139">MNRRLSKRSDAACQNGIIENKSAFPREPIMSATLLQSAASGLRIALFAALLLGPLTAFGFAKAEGPVIGKAGAGFVLFVSLQRQSMS</sequence>
<organism evidence="2 3">
    <name type="scientific">Ciceribacter lividus</name>
    <dbReference type="NCBI Taxonomy" id="1197950"/>
    <lineage>
        <taxon>Bacteria</taxon>
        <taxon>Pseudomonadati</taxon>
        <taxon>Pseudomonadota</taxon>
        <taxon>Alphaproteobacteria</taxon>
        <taxon>Hyphomicrobiales</taxon>
        <taxon>Rhizobiaceae</taxon>
        <taxon>Ciceribacter</taxon>
    </lineage>
</organism>
<dbReference type="Proteomes" id="UP000252582">
    <property type="component" value="Unassembled WGS sequence"/>
</dbReference>
<dbReference type="AlphaFoldDB" id="A0A6I7HP80"/>
<evidence type="ECO:0000256" key="1">
    <source>
        <dbReference type="SAM" id="Phobius"/>
    </source>
</evidence>